<dbReference type="OMA" id="DEHEMSW"/>
<protein>
    <submittedName>
        <fullName evidence="3">Uncharacterized protein</fullName>
    </submittedName>
</protein>
<name>A0A7I4Y825_HAECO</name>
<evidence type="ECO:0000256" key="1">
    <source>
        <dbReference type="SAM" id="MobiDB-lite"/>
    </source>
</evidence>
<dbReference type="AlphaFoldDB" id="A0A7I4Y825"/>
<keyword evidence="2" id="KW-1185">Reference proteome</keyword>
<feature type="region of interest" description="Disordered" evidence="1">
    <location>
        <begin position="29"/>
        <end position="63"/>
    </location>
</feature>
<evidence type="ECO:0000313" key="2">
    <source>
        <dbReference type="Proteomes" id="UP000025227"/>
    </source>
</evidence>
<sequence>MVGLEYDAQDTLDFDALLFAYALLFASDKEEQRRTEDEVDEVLRRTESMNEKGGSDIESTSSYSSDASACDLWIFSGRCGPDDVVLSCQEPIDFFEIFLIDEVLELIVRETNRYGTHCVKIFKEPS</sequence>
<reference evidence="3" key="1">
    <citation type="submission" date="2020-12" db="UniProtKB">
        <authorList>
            <consortium name="WormBaseParasite"/>
        </authorList>
    </citation>
    <scope>IDENTIFICATION</scope>
    <source>
        <strain evidence="3">MHco3</strain>
    </source>
</reference>
<dbReference type="OrthoDB" id="5875880at2759"/>
<evidence type="ECO:0000313" key="3">
    <source>
        <dbReference type="WBParaSite" id="HCON_00058260-00001"/>
    </source>
</evidence>
<feature type="compositionally biased region" description="Basic and acidic residues" evidence="1">
    <location>
        <begin position="29"/>
        <end position="55"/>
    </location>
</feature>
<dbReference type="WBParaSite" id="HCON_00058260-00001">
    <property type="protein sequence ID" value="HCON_00058260-00001"/>
    <property type="gene ID" value="HCON_00058260"/>
</dbReference>
<dbReference type="Proteomes" id="UP000025227">
    <property type="component" value="Unplaced"/>
</dbReference>
<accession>A0A7I4Y825</accession>
<proteinExistence type="predicted"/>
<organism evidence="2 3">
    <name type="scientific">Haemonchus contortus</name>
    <name type="common">Barber pole worm</name>
    <dbReference type="NCBI Taxonomy" id="6289"/>
    <lineage>
        <taxon>Eukaryota</taxon>
        <taxon>Metazoa</taxon>
        <taxon>Ecdysozoa</taxon>
        <taxon>Nematoda</taxon>
        <taxon>Chromadorea</taxon>
        <taxon>Rhabditida</taxon>
        <taxon>Rhabditina</taxon>
        <taxon>Rhabditomorpha</taxon>
        <taxon>Strongyloidea</taxon>
        <taxon>Trichostrongylidae</taxon>
        <taxon>Haemonchus</taxon>
    </lineage>
</organism>